<name>A0AAE4A0C2_9ACTN</name>
<evidence type="ECO:0000313" key="3">
    <source>
        <dbReference type="Proteomes" id="UP001183629"/>
    </source>
</evidence>
<comment type="caution">
    <text evidence="2">The sequence shown here is derived from an EMBL/GenBank/DDBJ whole genome shotgun (WGS) entry which is preliminary data.</text>
</comment>
<dbReference type="InterPro" id="IPR054567">
    <property type="entry name" value="NNH7"/>
</dbReference>
<evidence type="ECO:0000259" key="1">
    <source>
        <dbReference type="SMART" id="SM00382"/>
    </source>
</evidence>
<dbReference type="AlphaFoldDB" id="A0AAE4A0C2"/>
<dbReference type="InterPro" id="IPR027417">
    <property type="entry name" value="P-loop_NTPase"/>
</dbReference>
<accession>A0AAE4A0C2</accession>
<protein>
    <recommendedName>
        <fullName evidence="1">AAA+ ATPase domain-containing protein</fullName>
    </recommendedName>
</protein>
<dbReference type="SUPFAM" id="SSF52540">
    <property type="entry name" value="P-loop containing nucleoside triphosphate hydrolases"/>
    <property type="match status" value="1"/>
</dbReference>
<reference evidence="2 3" key="1">
    <citation type="submission" date="2023-07" db="EMBL/GenBank/DDBJ databases">
        <title>Sequencing the genomes of 1000 actinobacteria strains.</title>
        <authorList>
            <person name="Klenk H.-P."/>
        </authorList>
    </citation>
    <scope>NUCLEOTIDE SEQUENCE [LARGE SCALE GENOMIC DNA]</scope>
    <source>
        <strain evidence="2 3">DSM 44711</strain>
    </source>
</reference>
<dbReference type="Proteomes" id="UP001183629">
    <property type="component" value="Unassembled WGS sequence"/>
</dbReference>
<dbReference type="Pfam" id="PF22738">
    <property type="entry name" value="NNH7"/>
    <property type="match status" value="1"/>
</dbReference>
<gene>
    <name evidence="2" type="ORF">J2S44_008545</name>
</gene>
<organism evidence="2 3">
    <name type="scientific">Catenuloplanes niger</name>
    <dbReference type="NCBI Taxonomy" id="587534"/>
    <lineage>
        <taxon>Bacteria</taxon>
        <taxon>Bacillati</taxon>
        <taxon>Actinomycetota</taxon>
        <taxon>Actinomycetes</taxon>
        <taxon>Micromonosporales</taxon>
        <taxon>Micromonosporaceae</taxon>
        <taxon>Catenuloplanes</taxon>
    </lineage>
</organism>
<proteinExistence type="predicted"/>
<dbReference type="EMBL" id="JAVDYC010000001">
    <property type="protein sequence ID" value="MDR7328295.1"/>
    <property type="molecule type" value="Genomic_DNA"/>
</dbReference>
<dbReference type="SMART" id="SM00382">
    <property type="entry name" value="AAA"/>
    <property type="match status" value="1"/>
</dbReference>
<dbReference type="InterPro" id="IPR003593">
    <property type="entry name" value="AAA+_ATPase"/>
</dbReference>
<dbReference type="RefSeq" id="WP_310429369.1">
    <property type="nucleotide sequence ID" value="NZ_JAVDYC010000001.1"/>
</dbReference>
<evidence type="ECO:0000313" key="2">
    <source>
        <dbReference type="EMBL" id="MDR7328295.1"/>
    </source>
</evidence>
<dbReference type="Gene3D" id="3.40.50.300">
    <property type="entry name" value="P-loop containing nucleotide triphosphate hydrolases"/>
    <property type="match status" value="1"/>
</dbReference>
<sequence length="998" mass="109279">MSRGLTYADAVKILGGSGPAAAIADNLAGGLLSAATLGGSDVALSLFDAKNEMVRLGHLVSGRIAEAVGGLGRYDRNQRLRAAHSVLVVSACFAAVDDCLTAGGVERAGFDRDEQLTLALRTPADGEWLPRLLSPEIPAPSADRGLDRLLRDLEAWSSRFAERVAAHLEGLAVWDAADDRTRRAVRRLLEDQIPVDTLRRYEESLRRLAADVPEFDLWLRGLEFRAAARGLEALEAALLRATSHRDPLRQRARLATAYRAELDRPILGGDAGELVLPSLGGAYLDPRFRVRAAGPAARPADESWWEVTPRDDLATFLATHLTSPQAADAPLLLLGQPGAGKSSLTRILAARLPAADFLVVRVALREVAADAEIQDQIEAAVRSTIGETVSWPSLAGDADGAMPVVLLDGLDELLQATGVQRSDYLARVAAFQQREAVLGRPAAVLVTSRLAVADRARVPAGSLAVRLEPFDDAQVAQWLDVWNTANAGRLREPLTPDVVLRFPDLATQPLLLLMLALYDATAAGGDLRRADAGLDTGQLYERLLREFAAREVGRLHRTDTAEVSSRLVDDELLRLSVVAFAMFHRLRLWVTAAELDEDLAGLGLEPIVAGPAEAFQQPVTAGQEMVGRFFFVQRAQAERDGQTLRTYEFLHATFGEYLVARLVVEAVRDAAGRSRARTLRLGAADDDDLLQSLLGYTALIARANVLPFVTALLGRHEAEDLRPWLIERLRSAVTRPRHAERRYAPVDKRADYWMSTYSFNLLLLTLACGGPVRASELFRYARDPAAWLRDMSLQWMAAVPSGIWLDTFDTVSVTRVWTEDRRRDIMLRAGRPGAHHDPGIGWSLRSAPDAETAVVSANRFPLQRALASMNLTGALSDDALRHAVSPLLDRAPTLVGRFVRHGPGDTESIGHSLVRLLLSSAFEDDPEALSEAYRRAAAAINGPWPRQDRQTRESDMSVIRLVERLLHNDESRLPADEVERIRRSLVPFAPDWEFPPGT</sequence>
<keyword evidence="3" id="KW-1185">Reference proteome</keyword>
<feature type="domain" description="AAA+ ATPase" evidence="1">
    <location>
        <begin position="327"/>
        <end position="471"/>
    </location>
</feature>